<feature type="domain" description="DUF1206" evidence="2">
    <location>
        <begin position="98"/>
        <end position="165"/>
    </location>
</feature>
<protein>
    <recommendedName>
        <fullName evidence="2">DUF1206 domain-containing protein</fullName>
    </recommendedName>
</protein>
<feature type="transmembrane region" description="Helical" evidence="1">
    <location>
        <begin position="229"/>
        <end position="248"/>
    </location>
</feature>
<evidence type="ECO:0000313" key="4">
    <source>
        <dbReference type="Proteomes" id="UP000193570"/>
    </source>
</evidence>
<dbReference type="OrthoDB" id="5702018at2"/>
<organism evidence="3 4">
    <name type="scientific">Roseivivax jejudonensis</name>
    <dbReference type="NCBI Taxonomy" id="1529041"/>
    <lineage>
        <taxon>Bacteria</taxon>
        <taxon>Pseudomonadati</taxon>
        <taxon>Pseudomonadota</taxon>
        <taxon>Alphaproteobacteria</taxon>
        <taxon>Rhodobacterales</taxon>
        <taxon>Roseobacteraceae</taxon>
        <taxon>Roseivivax</taxon>
    </lineage>
</organism>
<name>A0A1X6YU83_9RHOB</name>
<evidence type="ECO:0000313" key="3">
    <source>
        <dbReference type="EMBL" id="SLN30826.1"/>
    </source>
</evidence>
<keyword evidence="4" id="KW-1185">Reference proteome</keyword>
<keyword evidence="1" id="KW-1133">Transmembrane helix</keyword>
<feature type="domain" description="DUF1206" evidence="2">
    <location>
        <begin position="15"/>
        <end position="80"/>
    </location>
</feature>
<feature type="transmembrane region" description="Helical" evidence="1">
    <location>
        <begin position="93"/>
        <end position="117"/>
    </location>
</feature>
<evidence type="ECO:0000256" key="1">
    <source>
        <dbReference type="SAM" id="Phobius"/>
    </source>
</evidence>
<feature type="transmembrane region" description="Helical" evidence="1">
    <location>
        <begin position="182"/>
        <end position="209"/>
    </location>
</feature>
<feature type="transmembrane region" description="Helical" evidence="1">
    <location>
        <begin position="21"/>
        <end position="39"/>
    </location>
</feature>
<keyword evidence="1" id="KW-0472">Membrane</keyword>
<feature type="transmembrane region" description="Helical" evidence="1">
    <location>
        <begin position="141"/>
        <end position="161"/>
    </location>
</feature>
<feature type="transmembrane region" description="Helical" evidence="1">
    <location>
        <begin position="59"/>
        <end position="81"/>
    </location>
</feature>
<dbReference type="Pfam" id="PF06724">
    <property type="entry name" value="DUF1206"/>
    <property type="match status" value="3"/>
</dbReference>
<dbReference type="RefSeq" id="WP_085791126.1">
    <property type="nucleotide sequence ID" value="NZ_FWFK01000002.1"/>
</dbReference>
<sequence>MAQQAPAWVVPVMRAGYSARALVYTVVGSLALAAAIDGGSAEGTTGALADLKSEPFGVALLWVIAIGLLAYAVWRFIAAALDLERRGDDSSGLFARGGLVVTGLIHAALGVSVGSLAMGRSGGGGDSGAQDWTARLMQLPYGKWIAAAIAAGIIGAGIYYIHKGMARKYERTMRVTPTTRKLDPALMAGFVAQGTLIAIVGALLGYAALTADPSEAGGIGAALDQVRSAPFGRVALGVIAVGVLGFALENLVEARYRIVPARSGGEVETLAARAKAKAKAKAEETARAAQR</sequence>
<dbReference type="InterPro" id="IPR009597">
    <property type="entry name" value="DUF1206"/>
</dbReference>
<keyword evidence="1" id="KW-0812">Transmembrane</keyword>
<proteinExistence type="predicted"/>
<dbReference type="Proteomes" id="UP000193570">
    <property type="component" value="Unassembled WGS sequence"/>
</dbReference>
<evidence type="ECO:0000259" key="2">
    <source>
        <dbReference type="Pfam" id="PF06724"/>
    </source>
</evidence>
<gene>
    <name evidence="3" type="ORF">ROJ8625_01390</name>
</gene>
<dbReference type="AlphaFoldDB" id="A0A1X6YU83"/>
<accession>A0A1X6YU83</accession>
<feature type="domain" description="DUF1206" evidence="2">
    <location>
        <begin position="188"/>
        <end position="257"/>
    </location>
</feature>
<dbReference type="EMBL" id="FWFK01000002">
    <property type="protein sequence ID" value="SLN30826.1"/>
    <property type="molecule type" value="Genomic_DNA"/>
</dbReference>
<reference evidence="3 4" key="1">
    <citation type="submission" date="2017-03" db="EMBL/GenBank/DDBJ databases">
        <authorList>
            <person name="Afonso C.L."/>
            <person name="Miller P.J."/>
            <person name="Scott M.A."/>
            <person name="Spackman E."/>
            <person name="Goraichik I."/>
            <person name="Dimitrov K.M."/>
            <person name="Suarez D.L."/>
            <person name="Swayne D.E."/>
        </authorList>
    </citation>
    <scope>NUCLEOTIDE SEQUENCE [LARGE SCALE GENOMIC DNA]</scope>
    <source>
        <strain evidence="3 4">CECT 8625</strain>
    </source>
</reference>